<dbReference type="GeneID" id="301703097"/>
<keyword evidence="5 7" id="KW-1133">Transmembrane helix</keyword>
<feature type="transmembrane region" description="Helical" evidence="7">
    <location>
        <begin position="32"/>
        <end position="55"/>
    </location>
</feature>
<dbReference type="Pfam" id="PF00528">
    <property type="entry name" value="BPD_transp_1"/>
    <property type="match status" value="1"/>
</dbReference>
<gene>
    <name evidence="8" type="ORF">Sipo8835_14515</name>
</gene>
<dbReference type="Proteomes" id="UP000318720">
    <property type="component" value="Unassembled WGS sequence"/>
</dbReference>
<protein>
    <submittedName>
        <fullName evidence="8">Sugar ABC transporter permease</fullName>
    </submittedName>
</protein>
<comment type="caution">
    <text evidence="8">The sequence shown here is derived from an EMBL/GenBank/DDBJ whole genome shotgun (WGS) entry which is preliminary data.</text>
</comment>
<dbReference type="RefSeq" id="WP_009330612.1">
    <property type="nucleotide sequence ID" value="NZ_CP182305.1"/>
</dbReference>
<evidence type="ECO:0000256" key="2">
    <source>
        <dbReference type="ARBA" id="ARBA00022448"/>
    </source>
</evidence>
<keyword evidence="3" id="KW-1003">Cell membrane</keyword>
<evidence type="ECO:0000313" key="8">
    <source>
        <dbReference type="EMBL" id="TQE34750.1"/>
    </source>
</evidence>
<dbReference type="CDD" id="cd06261">
    <property type="entry name" value="TM_PBP2"/>
    <property type="match status" value="1"/>
</dbReference>
<dbReference type="Gene3D" id="1.10.3720.10">
    <property type="entry name" value="MetI-like"/>
    <property type="match status" value="1"/>
</dbReference>
<dbReference type="InterPro" id="IPR050809">
    <property type="entry name" value="UgpAE/MalFG_permease"/>
</dbReference>
<evidence type="ECO:0000256" key="5">
    <source>
        <dbReference type="ARBA" id="ARBA00022989"/>
    </source>
</evidence>
<evidence type="ECO:0000256" key="3">
    <source>
        <dbReference type="ARBA" id="ARBA00022475"/>
    </source>
</evidence>
<dbReference type="InterPro" id="IPR035906">
    <property type="entry name" value="MetI-like_sf"/>
</dbReference>
<sequence length="317" mass="34798">MSTLTRPPVAKTGSPVRRSSPRRAGRRGAYKGLLFTLPFLVGFLFTYVLPIGYAFSQSLHEKKSTGLGFGPTKVVFTGFANFASVLGDDAFWASMLRTLIFGGVQITVMLGISLFLALLLDGVAARAVRFFRAALLIPYVIPAVVSTLMWLFLYSPTGSPLLDLAERAGTEVEFFGGLNTYLSLGNLLTWQGIGFNMILISASLQALPREMYEAARLDGAREWRIAWSIKVPNITGILVLTGMFSLIGRLQLFGEPLILRQIAPESINTDFTPMMEIYDKAFKAGDYQYAAAESLVLAVVTGILAFVFYKVTNRKMS</sequence>
<comment type="subcellular location">
    <subcellularLocation>
        <location evidence="1 7">Cell membrane</location>
        <topology evidence="1 7">Multi-pass membrane protein</topology>
    </subcellularLocation>
</comment>
<evidence type="ECO:0000256" key="1">
    <source>
        <dbReference type="ARBA" id="ARBA00004651"/>
    </source>
</evidence>
<dbReference type="GO" id="GO:0005886">
    <property type="term" value="C:plasma membrane"/>
    <property type="evidence" value="ECO:0007669"/>
    <property type="project" value="UniProtKB-SubCell"/>
</dbReference>
<evidence type="ECO:0000256" key="6">
    <source>
        <dbReference type="ARBA" id="ARBA00023136"/>
    </source>
</evidence>
<dbReference type="EMBL" id="SPAZ01000124">
    <property type="protein sequence ID" value="TQE34750.1"/>
    <property type="molecule type" value="Genomic_DNA"/>
</dbReference>
<keyword evidence="4 7" id="KW-0812">Transmembrane</keyword>
<dbReference type="SUPFAM" id="SSF161098">
    <property type="entry name" value="MetI-like"/>
    <property type="match status" value="1"/>
</dbReference>
<organism evidence="8 9">
    <name type="scientific">Streptomyces ipomoeae</name>
    <dbReference type="NCBI Taxonomy" id="103232"/>
    <lineage>
        <taxon>Bacteria</taxon>
        <taxon>Bacillati</taxon>
        <taxon>Actinomycetota</taxon>
        <taxon>Actinomycetes</taxon>
        <taxon>Kitasatosporales</taxon>
        <taxon>Streptomycetaceae</taxon>
        <taxon>Streptomyces</taxon>
    </lineage>
</organism>
<dbReference type="InterPro" id="IPR000515">
    <property type="entry name" value="MetI-like"/>
</dbReference>
<name>A0A540QLY8_9ACTN</name>
<keyword evidence="2 7" id="KW-0813">Transport</keyword>
<dbReference type="GO" id="GO:0055085">
    <property type="term" value="P:transmembrane transport"/>
    <property type="evidence" value="ECO:0007669"/>
    <property type="project" value="InterPro"/>
</dbReference>
<dbReference type="AlphaFoldDB" id="A0A540QLY8"/>
<dbReference type="PANTHER" id="PTHR43227">
    <property type="entry name" value="BLL4140 PROTEIN"/>
    <property type="match status" value="1"/>
</dbReference>
<feature type="transmembrane region" description="Helical" evidence="7">
    <location>
        <begin position="133"/>
        <end position="153"/>
    </location>
</feature>
<keyword evidence="6 7" id="KW-0472">Membrane</keyword>
<comment type="similarity">
    <text evidence="7">Belongs to the binding-protein-dependent transport system permease family.</text>
</comment>
<proteinExistence type="inferred from homology"/>
<accession>A0A540QLY8</accession>
<feature type="transmembrane region" description="Helical" evidence="7">
    <location>
        <begin position="227"/>
        <end position="247"/>
    </location>
</feature>
<evidence type="ECO:0000256" key="4">
    <source>
        <dbReference type="ARBA" id="ARBA00022692"/>
    </source>
</evidence>
<evidence type="ECO:0000313" key="9">
    <source>
        <dbReference type="Proteomes" id="UP000318720"/>
    </source>
</evidence>
<dbReference type="PANTHER" id="PTHR43227:SF8">
    <property type="entry name" value="DIACETYLCHITOBIOSE UPTAKE SYSTEM PERMEASE PROTEIN DASB"/>
    <property type="match status" value="1"/>
</dbReference>
<feature type="transmembrane region" description="Helical" evidence="7">
    <location>
        <begin position="99"/>
        <end position="121"/>
    </location>
</feature>
<dbReference type="PROSITE" id="PS50928">
    <property type="entry name" value="ABC_TM1"/>
    <property type="match status" value="1"/>
</dbReference>
<feature type="transmembrane region" description="Helical" evidence="7">
    <location>
        <begin position="289"/>
        <end position="309"/>
    </location>
</feature>
<reference evidence="8 9" key="1">
    <citation type="submission" date="2019-03" db="EMBL/GenBank/DDBJ databases">
        <title>Comparative genomic analyses of the sweetpotato soil rot pathogen, Streptomyces ipomoeae.</title>
        <authorList>
            <person name="Ruschel Soares N."/>
            <person name="Badger J.H."/>
            <person name="Huguet-Tapia J.C."/>
            <person name="Clark C.A."/>
            <person name="Pettis G.S."/>
        </authorList>
    </citation>
    <scope>NUCLEOTIDE SEQUENCE [LARGE SCALE GENOMIC DNA]</scope>
    <source>
        <strain evidence="8 9">88-35</strain>
    </source>
</reference>
<evidence type="ECO:0000256" key="7">
    <source>
        <dbReference type="RuleBase" id="RU363032"/>
    </source>
</evidence>
<feature type="transmembrane region" description="Helical" evidence="7">
    <location>
        <begin position="188"/>
        <end position="207"/>
    </location>
</feature>